<evidence type="ECO:0000313" key="7">
    <source>
        <dbReference type="EMBL" id="CAI9121918.1"/>
    </source>
</evidence>
<dbReference type="Pfam" id="PF00425">
    <property type="entry name" value="Chorismate_bind"/>
    <property type="match status" value="1"/>
</dbReference>
<dbReference type="EC" id="5.4.4.2" evidence="3"/>
<name>A0AA35UYG9_9PROT</name>
<dbReference type="Proteomes" id="UP001176960">
    <property type="component" value="Unassembled WGS sequence"/>
</dbReference>
<accession>A0AA35UYG9</accession>
<organism evidence="7 8">
    <name type="scientific">Brytella acorum</name>
    <dbReference type="NCBI Taxonomy" id="2959299"/>
    <lineage>
        <taxon>Bacteria</taxon>
        <taxon>Pseudomonadati</taxon>
        <taxon>Pseudomonadota</taxon>
        <taxon>Alphaproteobacteria</taxon>
        <taxon>Acetobacterales</taxon>
        <taxon>Acetobacteraceae</taxon>
        <taxon>Brytella</taxon>
    </lineage>
</organism>
<sequence length="471" mass="51085">MKALPTRQALIETFAEAAARATQKGAPTLASVGIPAASAPSLADFSRWHDIFEDAFYWKTHEPSLTLCGYGRAAALTASGSNRFAALAARWKTLLDGAVVHGDHSPLAIGGCRFDAEKEQAEHWQGFEAADLAVPVLILTSDGQTHRLIVQRMLDGSADAIAEAESCLAALEAAKTSPSTIRSLPIPLHSTELLPTVWQSKVERALEGITEGRFVKVVLARENCQHHGSRLPVATLLYRLVERAGNAHIFAFARGGACFLGATPERLIRIDSGRIETHALAGSIRRDDIEAADLALARSLINSTKERHEHALVVQAIADALTPHTRALDIPPMPEVKHLPRIHHLSTPIRGEICEGTGIFDLVAALHPTPAVAGLPRADAIHYIRDYEGFDRGWYAAPVGWVDGRGDGDFLVALRSALIRDNECRMYAGCGIVQGSDPLAEYTETCLKLTQMREVLTQNTKHNVPITYTNL</sequence>
<proteinExistence type="inferred from homology"/>
<dbReference type="InterPro" id="IPR005801">
    <property type="entry name" value="ADC_synthase"/>
</dbReference>
<dbReference type="InterPro" id="IPR004561">
    <property type="entry name" value="IsoChor_synthase"/>
</dbReference>
<evidence type="ECO:0000256" key="1">
    <source>
        <dbReference type="ARBA" id="ARBA00000799"/>
    </source>
</evidence>
<dbReference type="PANTHER" id="PTHR42839">
    <property type="entry name" value="ISOCHORISMATE SYNTHASE ENTC"/>
    <property type="match status" value="1"/>
</dbReference>
<keyword evidence="4 7" id="KW-0413">Isomerase</keyword>
<dbReference type="NCBIfam" id="TIGR00543">
    <property type="entry name" value="isochor_syn"/>
    <property type="match status" value="1"/>
</dbReference>
<evidence type="ECO:0000256" key="5">
    <source>
        <dbReference type="ARBA" id="ARBA00041564"/>
    </source>
</evidence>
<protein>
    <recommendedName>
        <fullName evidence="3">isochorismate synthase</fullName>
        <ecNumber evidence="3">5.4.4.2</ecNumber>
    </recommendedName>
    <alternativeName>
        <fullName evidence="5">Isochorismate mutase</fullName>
    </alternativeName>
</protein>
<evidence type="ECO:0000256" key="3">
    <source>
        <dbReference type="ARBA" id="ARBA00012824"/>
    </source>
</evidence>
<evidence type="ECO:0000256" key="2">
    <source>
        <dbReference type="ARBA" id="ARBA00005297"/>
    </source>
</evidence>
<dbReference type="PANTHER" id="PTHR42839:SF2">
    <property type="entry name" value="ISOCHORISMATE SYNTHASE ENTC"/>
    <property type="match status" value="1"/>
</dbReference>
<dbReference type="InterPro" id="IPR015890">
    <property type="entry name" value="Chorismate_C"/>
</dbReference>
<dbReference type="SUPFAM" id="SSF56322">
    <property type="entry name" value="ADC synthase"/>
    <property type="match status" value="1"/>
</dbReference>
<comment type="catalytic activity">
    <reaction evidence="1">
        <text>chorismate = isochorismate</text>
        <dbReference type="Rhea" id="RHEA:18985"/>
        <dbReference type="ChEBI" id="CHEBI:29748"/>
        <dbReference type="ChEBI" id="CHEBI:29780"/>
        <dbReference type="EC" id="5.4.4.2"/>
    </reaction>
</comment>
<feature type="domain" description="Chorismate-utilising enzyme C-terminal" evidence="6">
    <location>
        <begin position="197"/>
        <end position="448"/>
    </location>
</feature>
<dbReference type="GO" id="GO:0008909">
    <property type="term" value="F:isochorismate synthase activity"/>
    <property type="evidence" value="ECO:0007669"/>
    <property type="project" value="UniProtKB-EC"/>
</dbReference>
<comment type="similarity">
    <text evidence="2">Belongs to the isochorismate synthase family.</text>
</comment>
<evidence type="ECO:0000256" key="4">
    <source>
        <dbReference type="ARBA" id="ARBA00023235"/>
    </source>
</evidence>
<dbReference type="NCBIfam" id="NF005459">
    <property type="entry name" value="PRK07054.1"/>
    <property type="match status" value="1"/>
</dbReference>
<comment type="caution">
    <text evidence="7">The sequence shown here is derived from an EMBL/GenBank/DDBJ whole genome shotgun (WGS) entry which is preliminary data.</text>
</comment>
<evidence type="ECO:0000259" key="6">
    <source>
        <dbReference type="Pfam" id="PF00425"/>
    </source>
</evidence>
<dbReference type="AlphaFoldDB" id="A0AA35UYG9"/>
<gene>
    <name evidence="7" type="ORF">LMG32879_002774</name>
</gene>
<dbReference type="Gene3D" id="3.60.120.10">
    <property type="entry name" value="Anthranilate synthase"/>
    <property type="match status" value="1"/>
</dbReference>
<reference evidence="7" key="1">
    <citation type="submission" date="2023-03" db="EMBL/GenBank/DDBJ databases">
        <authorList>
            <person name="Cleenwerck I."/>
        </authorList>
    </citation>
    <scope>NUCLEOTIDE SEQUENCE</scope>
    <source>
        <strain evidence="7">LMG 32879</strain>
    </source>
</reference>
<dbReference type="RefSeq" id="WP_289843801.1">
    <property type="nucleotide sequence ID" value="NZ_CATKSH010000027.1"/>
</dbReference>
<dbReference type="EMBL" id="CATKSH010000027">
    <property type="protein sequence ID" value="CAI9121918.1"/>
    <property type="molecule type" value="Genomic_DNA"/>
</dbReference>
<keyword evidence="8" id="KW-1185">Reference proteome</keyword>
<evidence type="ECO:0000313" key="8">
    <source>
        <dbReference type="Proteomes" id="UP001176960"/>
    </source>
</evidence>